<keyword evidence="2" id="KW-1185">Reference proteome</keyword>
<dbReference type="EMBL" id="CP012333">
    <property type="protein sequence ID" value="AKV01564.1"/>
    <property type="molecule type" value="Genomic_DNA"/>
</dbReference>
<dbReference type="Gene3D" id="3.20.20.370">
    <property type="entry name" value="Glycoside hydrolase/deacetylase"/>
    <property type="match status" value="1"/>
</dbReference>
<dbReference type="Pfam" id="PF10096">
    <property type="entry name" value="DUF2334"/>
    <property type="match status" value="1"/>
</dbReference>
<organism evidence="1 2">
    <name type="scientific">Labilithrix luteola</name>
    <dbReference type="NCBI Taxonomy" id="1391654"/>
    <lineage>
        <taxon>Bacteria</taxon>
        <taxon>Pseudomonadati</taxon>
        <taxon>Myxococcota</taxon>
        <taxon>Polyangia</taxon>
        <taxon>Polyangiales</taxon>
        <taxon>Labilitrichaceae</taxon>
        <taxon>Labilithrix</taxon>
    </lineage>
</organism>
<evidence type="ECO:0008006" key="3">
    <source>
        <dbReference type="Google" id="ProtNLM"/>
    </source>
</evidence>
<sequence length="253" mass="28199">MPVHVSIHDVSPVWAREVDAALELAHEFGVRPSLLVVPDFHGRAPLLDHPAYCEQLRALQRDGHEMYLHGFYHRARTWEEHAEATSSDAKPAGALGRLRYAFAQKVVSGGEAEFSDVSHAEALSRLDAGEKVLREAGLDVRGFVAPAWSMPSWMLTVLRERGYSFTEDHTRVYDPASKRSRPSVVLNFASRTPGRLLSSVAYCRVARPARRLLPARIAIHPADMRFALLRNELRSLLSWARGDFVETGAALVA</sequence>
<dbReference type="AlphaFoldDB" id="A0A0K1Q762"/>
<dbReference type="OrthoDB" id="9793440at2"/>
<reference evidence="1 2" key="1">
    <citation type="submission" date="2015-08" db="EMBL/GenBank/DDBJ databases">
        <authorList>
            <person name="Babu N.S."/>
            <person name="Beckwith C.J."/>
            <person name="Beseler K.G."/>
            <person name="Brison A."/>
            <person name="Carone J.V."/>
            <person name="Caskin T.P."/>
            <person name="Diamond M."/>
            <person name="Durham M.E."/>
            <person name="Foxe J.M."/>
            <person name="Go M."/>
            <person name="Henderson B.A."/>
            <person name="Jones I.B."/>
            <person name="McGettigan J.A."/>
            <person name="Micheletti S.J."/>
            <person name="Nasrallah M.E."/>
            <person name="Ortiz D."/>
            <person name="Piller C.R."/>
            <person name="Privatt S.R."/>
            <person name="Schneider S.L."/>
            <person name="Sharp S."/>
            <person name="Smith T.C."/>
            <person name="Stanton J.D."/>
            <person name="Ullery H.E."/>
            <person name="Wilson R.J."/>
            <person name="Serrano M.G."/>
            <person name="Buck G."/>
            <person name="Lee V."/>
            <person name="Wang Y."/>
            <person name="Carvalho R."/>
            <person name="Voegtly L."/>
            <person name="Shi R."/>
            <person name="Duckworth R."/>
            <person name="Johnson A."/>
            <person name="Loviza R."/>
            <person name="Walstead R."/>
            <person name="Shah Z."/>
            <person name="Kiflezghi M."/>
            <person name="Wade K."/>
            <person name="Ball S.L."/>
            <person name="Bradley K.W."/>
            <person name="Asai D.J."/>
            <person name="Bowman C.A."/>
            <person name="Russell D.A."/>
            <person name="Pope W.H."/>
            <person name="Jacobs-Sera D."/>
            <person name="Hendrix R.W."/>
            <person name="Hatfull G.F."/>
        </authorList>
    </citation>
    <scope>NUCLEOTIDE SEQUENCE [LARGE SCALE GENOMIC DNA]</scope>
    <source>
        <strain evidence="1 2">DSM 27648</strain>
    </source>
</reference>
<dbReference type="RefSeq" id="WP_146652640.1">
    <property type="nucleotide sequence ID" value="NZ_CP012333.1"/>
</dbReference>
<proteinExistence type="predicted"/>
<dbReference type="SUPFAM" id="SSF88713">
    <property type="entry name" value="Glycoside hydrolase/deacetylase"/>
    <property type="match status" value="1"/>
</dbReference>
<evidence type="ECO:0000313" key="1">
    <source>
        <dbReference type="EMBL" id="AKV01564.1"/>
    </source>
</evidence>
<protein>
    <recommendedName>
        <fullName evidence="3">Deacetylase</fullName>
    </recommendedName>
</protein>
<dbReference type="GO" id="GO:0005975">
    <property type="term" value="P:carbohydrate metabolic process"/>
    <property type="evidence" value="ECO:0007669"/>
    <property type="project" value="InterPro"/>
</dbReference>
<gene>
    <name evidence="1" type="ORF">AKJ09_08227</name>
</gene>
<evidence type="ECO:0000313" key="2">
    <source>
        <dbReference type="Proteomes" id="UP000064967"/>
    </source>
</evidence>
<name>A0A0K1Q762_9BACT</name>
<dbReference type="STRING" id="1391654.AKJ09_08227"/>
<dbReference type="InterPro" id="IPR018763">
    <property type="entry name" value="DUF2334"/>
</dbReference>
<dbReference type="Proteomes" id="UP000064967">
    <property type="component" value="Chromosome"/>
</dbReference>
<dbReference type="KEGG" id="llu:AKJ09_08227"/>
<accession>A0A0K1Q762</accession>
<dbReference type="InterPro" id="IPR011330">
    <property type="entry name" value="Glyco_hydro/deAcase_b/a-brl"/>
</dbReference>